<dbReference type="WBParaSite" id="L893_g1812.t1">
    <property type="protein sequence ID" value="L893_g1812.t1"/>
    <property type="gene ID" value="L893_g1812"/>
</dbReference>
<accession>A0A1I7YN74</accession>
<dbReference type="Proteomes" id="UP000095287">
    <property type="component" value="Unplaced"/>
</dbReference>
<organism evidence="1 2">
    <name type="scientific">Steinernema glaseri</name>
    <dbReference type="NCBI Taxonomy" id="37863"/>
    <lineage>
        <taxon>Eukaryota</taxon>
        <taxon>Metazoa</taxon>
        <taxon>Ecdysozoa</taxon>
        <taxon>Nematoda</taxon>
        <taxon>Chromadorea</taxon>
        <taxon>Rhabditida</taxon>
        <taxon>Tylenchina</taxon>
        <taxon>Panagrolaimomorpha</taxon>
        <taxon>Strongyloidoidea</taxon>
        <taxon>Steinernematidae</taxon>
        <taxon>Steinernema</taxon>
    </lineage>
</organism>
<protein>
    <submittedName>
        <fullName evidence="2">Transposase</fullName>
    </submittedName>
</protein>
<name>A0A1I7YN74_9BILA</name>
<evidence type="ECO:0000313" key="2">
    <source>
        <dbReference type="WBParaSite" id="L893_g1812.t1"/>
    </source>
</evidence>
<proteinExistence type="predicted"/>
<keyword evidence="1" id="KW-1185">Reference proteome</keyword>
<evidence type="ECO:0000313" key="1">
    <source>
        <dbReference type="Proteomes" id="UP000095287"/>
    </source>
</evidence>
<reference evidence="2" key="1">
    <citation type="submission" date="2016-11" db="UniProtKB">
        <authorList>
            <consortium name="WormBaseParasite"/>
        </authorList>
    </citation>
    <scope>IDENTIFICATION</scope>
</reference>
<sequence length="72" mass="8506">MDRMAAVDLQPLGSRRKQIDLATTFKILRGFCRLLPVDYFTLRLRCSRSLETLSHKRFFATRERQYLLEGAQ</sequence>
<dbReference type="AlphaFoldDB" id="A0A1I7YN74"/>